<keyword evidence="4" id="KW-0472">Membrane</keyword>
<gene>
    <name evidence="9" type="ORF">QYT958_LOCUS26723</name>
</gene>
<dbReference type="InterPro" id="IPR035969">
    <property type="entry name" value="Rab-GAP_TBC_sf"/>
</dbReference>
<protein>
    <recommendedName>
        <fullName evidence="11">TBC1 domain family member 24</fullName>
    </recommendedName>
</protein>
<dbReference type="SMART" id="SM00584">
    <property type="entry name" value="TLDc"/>
    <property type="match status" value="1"/>
</dbReference>
<sequence>AAHLNLSTRCAHVRMADNHNHPFNSDVIAHDRIRQLELHLSIQGKEDISEYRHQKNLDELLFLKDRNSYFSSSTDSTPSIALHSISDDDFNRLKYLLRSVVWPIDHHIREQLWINILTLYRISSINQNNHVTQTSQTVLSSSAMIDTNFGSLSLKYEHWPNFVDTTNLCFYYLTERRGQSLVHGILLTFSSYHPDVTYSPILQPVAALLLHYHNEYEVLYLLNRLLIKNWLCGETRLQWEAHCNVFRKLLKKYYKSAADVINSRYKNVNGFYHDWLWWIFHYLPFSYLVKIMDCFLLEGTKVLFRISLALAHVFTKNIRRESDETIHNITDFCRHIPISIGRLLNIAFHIRNLKRRTIEQLIENEEKLLRSTRHQLHIDNANENHHVSTNHEMTSNRPPPSITPQHLTQIPQESTLSQQQFLTLWNWLPARLSLSQPMVVFTTDEHGFRLQTLLNKVDELEYSILVVKTTNGEIFGAFCAGLWSDRRNRAYFGCGESFLFTLIPKQKKYVWVGQQQPANNRQNQVKREMFLFVDNDKLIIGGGNGDGLCIDQSLCEGQTAHCETFDNEPLCSQSFFSISVLEMITFDYSGS</sequence>
<evidence type="ECO:0000256" key="5">
    <source>
        <dbReference type="ARBA" id="ARBA00023329"/>
    </source>
</evidence>
<dbReference type="PROSITE" id="PS50086">
    <property type="entry name" value="TBC_RABGAP"/>
    <property type="match status" value="1"/>
</dbReference>
<dbReference type="GO" id="GO:0045202">
    <property type="term" value="C:synapse"/>
    <property type="evidence" value="ECO:0007669"/>
    <property type="project" value="UniProtKB-SubCell"/>
</dbReference>
<evidence type="ECO:0000256" key="4">
    <source>
        <dbReference type="ARBA" id="ARBA00023136"/>
    </source>
</evidence>
<dbReference type="InterPro" id="IPR006571">
    <property type="entry name" value="TLDc_dom"/>
</dbReference>
<dbReference type="Proteomes" id="UP000663848">
    <property type="component" value="Unassembled WGS sequence"/>
</dbReference>
<dbReference type="SUPFAM" id="SSF47923">
    <property type="entry name" value="Ypt/Rab-GAP domain of gyp1p"/>
    <property type="match status" value="2"/>
</dbReference>
<dbReference type="GO" id="GO:0012505">
    <property type="term" value="C:endomembrane system"/>
    <property type="evidence" value="ECO:0007669"/>
    <property type="project" value="UniProtKB-SubCell"/>
</dbReference>
<dbReference type="EMBL" id="CAJOBR010006488">
    <property type="protein sequence ID" value="CAF4844956.1"/>
    <property type="molecule type" value="Genomic_DNA"/>
</dbReference>
<dbReference type="PANTHER" id="PTHR23354">
    <property type="entry name" value="NUCLEOLAR PROTEIN 7/ESTROGEN RECEPTOR COACTIVATOR-RELATED"/>
    <property type="match status" value="1"/>
</dbReference>
<feature type="domain" description="Rab-GAP TBC" evidence="7">
    <location>
        <begin position="103"/>
        <end position="299"/>
    </location>
</feature>
<evidence type="ECO:0000256" key="3">
    <source>
        <dbReference type="ARBA" id="ARBA00023018"/>
    </source>
</evidence>
<name>A0A821RKK8_9BILA</name>
<dbReference type="PROSITE" id="PS51886">
    <property type="entry name" value="TLDC"/>
    <property type="match status" value="1"/>
</dbReference>
<evidence type="ECO:0000313" key="9">
    <source>
        <dbReference type="EMBL" id="CAF4844956.1"/>
    </source>
</evidence>
<evidence type="ECO:0000259" key="7">
    <source>
        <dbReference type="PROSITE" id="PS50086"/>
    </source>
</evidence>
<evidence type="ECO:0000256" key="1">
    <source>
        <dbReference type="ARBA" id="ARBA00004156"/>
    </source>
</evidence>
<dbReference type="InterPro" id="IPR000195">
    <property type="entry name" value="Rab-GAP-TBC_dom"/>
</dbReference>
<evidence type="ECO:0000313" key="10">
    <source>
        <dbReference type="Proteomes" id="UP000663848"/>
    </source>
</evidence>
<dbReference type="AlphaFoldDB" id="A0A821RKK8"/>
<keyword evidence="3" id="KW-0770">Synapse</keyword>
<feature type="domain" description="TLDc" evidence="8">
    <location>
        <begin position="414"/>
        <end position="589"/>
    </location>
</feature>
<dbReference type="Pfam" id="PF07534">
    <property type="entry name" value="TLD"/>
    <property type="match status" value="1"/>
</dbReference>
<evidence type="ECO:0008006" key="11">
    <source>
        <dbReference type="Google" id="ProtNLM"/>
    </source>
</evidence>
<dbReference type="Gene3D" id="1.10.472.80">
    <property type="entry name" value="Ypt/Rab-GAP domain of gyp1p, domain 3"/>
    <property type="match status" value="1"/>
</dbReference>
<proteinExistence type="predicted"/>
<evidence type="ECO:0000256" key="2">
    <source>
        <dbReference type="ARBA" id="ARBA00004184"/>
    </source>
</evidence>
<dbReference type="Pfam" id="PF00566">
    <property type="entry name" value="RabGAP-TBC"/>
    <property type="match status" value="1"/>
</dbReference>
<keyword evidence="5" id="KW-0968">Cytoplasmic vesicle</keyword>
<dbReference type="PANTHER" id="PTHR23354:SF122">
    <property type="entry name" value="GTPASE-ACTIVATING PROTEIN SKYWALKER"/>
    <property type="match status" value="1"/>
</dbReference>
<organism evidence="9 10">
    <name type="scientific">Rotaria socialis</name>
    <dbReference type="NCBI Taxonomy" id="392032"/>
    <lineage>
        <taxon>Eukaryota</taxon>
        <taxon>Metazoa</taxon>
        <taxon>Spiralia</taxon>
        <taxon>Gnathifera</taxon>
        <taxon>Rotifera</taxon>
        <taxon>Eurotatoria</taxon>
        <taxon>Bdelloidea</taxon>
        <taxon>Philodinida</taxon>
        <taxon>Philodinidae</taxon>
        <taxon>Rotaria</taxon>
    </lineage>
</organism>
<dbReference type="GO" id="GO:0030659">
    <property type="term" value="C:cytoplasmic vesicle membrane"/>
    <property type="evidence" value="ECO:0007669"/>
    <property type="project" value="UniProtKB-SubCell"/>
</dbReference>
<reference evidence="9" key="1">
    <citation type="submission" date="2021-02" db="EMBL/GenBank/DDBJ databases">
        <authorList>
            <person name="Nowell W R."/>
        </authorList>
    </citation>
    <scope>NUCLEOTIDE SEQUENCE</scope>
</reference>
<evidence type="ECO:0000259" key="8">
    <source>
        <dbReference type="PROSITE" id="PS51886"/>
    </source>
</evidence>
<evidence type="ECO:0000256" key="6">
    <source>
        <dbReference type="ARBA" id="ARBA00034103"/>
    </source>
</evidence>
<accession>A0A821RKK8</accession>
<feature type="non-terminal residue" evidence="9">
    <location>
        <position position="1"/>
    </location>
</feature>
<comment type="caution">
    <text evidence="9">The sequence shown here is derived from an EMBL/GenBank/DDBJ whole genome shotgun (WGS) entry which is preliminary data.</text>
</comment>
<comment type="subcellular location">
    <subcellularLocation>
        <location evidence="1">Cytoplasmic vesicle membrane</location>
    </subcellularLocation>
    <subcellularLocation>
        <location evidence="2">Endomembrane system</location>
        <topology evidence="2">Peripheral membrane protein</topology>
    </subcellularLocation>
    <subcellularLocation>
        <location evidence="6">Synapse</location>
    </subcellularLocation>
</comment>